<dbReference type="PROSITE" id="PS50102">
    <property type="entry name" value="RRM"/>
    <property type="match status" value="2"/>
</dbReference>
<evidence type="ECO:0000256" key="2">
    <source>
        <dbReference type="SAM" id="MobiDB-lite"/>
    </source>
</evidence>
<dbReference type="AlphaFoldDB" id="A0A7S4AVL7"/>
<dbReference type="PANTHER" id="PTHR15241">
    <property type="entry name" value="TRANSFORMER-2-RELATED"/>
    <property type="match status" value="1"/>
</dbReference>
<dbReference type="SMART" id="SM00360">
    <property type="entry name" value="RRM"/>
    <property type="match status" value="2"/>
</dbReference>
<feature type="region of interest" description="Disordered" evidence="2">
    <location>
        <begin position="1"/>
        <end position="58"/>
    </location>
</feature>
<keyword evidence="1" id="KW-0694">RNA-binding</keyword>
<organism evidence="4">
    <name type="scientific">Pseudo-nitzschia australis</name>
    <dbReference type="NCBI Taxonomy" id="44445"/>
    <lineage>
        <taxon>Eukaryota</taxon>
        <taxon>Sar</taxon>
        <taxon>Stramenopiles</taxon>
        <taxon>Ochrophyta</taxon>
        <taxon>Bacillariophyta</taxon>
        <taxon>Bacillariophyceae</taxon>
        <taxon>Bacillariophycidae</taxon>
        <taxon>Bacillariales</taxon>
        <taxon>Bacillariaceae</taxon>
        <taxon>Pseudo-nitzschia</taxon>
    </lineage>
</organism>
<evidence type="ECO:0000313" key="4">
    <source>
        <dbReference type="EMBL" id="CAE0728342.1"/>
    </source>
</evidence>
<dbReference type="GO" id="GO:0003723">
    <property type="term" value="F:RNA binding"/>
    <property type="evidence" value="ECO:0007669"/>
    <property type="project" value="UniProtKB-UniRule"/>
</dbReference>
<feature type="compositionally biased region" description="Basic and acidic residues" evidence="2">
    <location>
        <begin position="135"/>
        <end position="145"/>
    </location>
</feature>
<gene>
    <name evidence="4" type="ORF">PAUS00366_LOCUS21126</name>
</gene>
<proteinExistence type="predicted"/>
<feature type="compositionally biased region" description="Gly residues" evidence="2">
    <location>
        <begin position="300"/>
        <end position="311"/>
    </location>
</feature>
<feature type="compositionally biased region" description="Basic and acidic residues" evidence="2">
    <location>
        <begin position="1"/>
        <end position="32"/>
    </location>
</feature>
<sequence>MSDRERSRSPERGDPPPEKDQDYPPASGDDKAPAASQDGGSGGDAPANDNGDAPGAGSALDEVKLYVGNLDYATDEPRLREEFSQFGTVTDVFLPVERGTNRPRGFGFVTLSTRDAAEKAISKMDQAQLDGRTIRVNESRPKGERAAAGPGGAGSFNSAGKEEVKLYVGNLSFDTPESEIRRIFEEYGTVTDCFMPTDRDSGRVRGFAFVTMPSSEAETACNKVNGQEVDGRALRVNEAQPRGGGGGGGGGGGYRGGGGGGYNDGGSGYGGGYGGGRGGGYDDRGGYGGGGGRHDDRGDGGYGDRGGGGHRGGYDDRGGGGGYRGGGGGYGGGGGGYDDGYGGGRGGGGGYDRY</sequence>
<feature type="domain" description="RRM" evidence="3">
    <location>
        <begin position="63"/>
        <end position="141"/>
    </location>
</feature>
<dbReference type="Pfam" id="PF00076">
    <property type="entry name" value="RRM_1"/>
    <property type="match status" value="2"/>
</dbReference>
<dbReference type="EMBL" id="HBIX01031949">
    <property type="protein sequence ID" value="CAE0728342.1"/>
    <property type="molecule type" value="Transcribed_RNA"/>
</dbReference>
<feature type="domain" description="RRM" evidence="3">
    <location>
        <begin position="164"/>
        <end position="241"/>
    </location>
</feature>
<dbReference type="InterPro" id="IPR000504">
    <property type="entry name" value="RRM_dom"/>
</dbReference>
<feature type="compositionally biased region" description="Gly residues" evidence="2">
    <location>
        <begin position="319"/>
        <end position="329"/>
    </location>
</feature>
<name>A0A7S4AVL7_9STRA</name>
<protein>
    <recommendedName>
        <fullName evidence="3">RRM domain-containing protein</fullName>
    </recommendedName>
</protein>
<dbReference type="Gene3D" id="3.30.70.330">
    <property type="match status" value="2"/>
</dbReference>
<feature type="region of interest" description="Disordered" evidence="2">
    <location>
        <begin position="286"/>
        <end position="329"/>
    </location>
</feature>
<accession>A0A7S4AVL7</accession>
<evidence type="ECO:0000259" key="3">
    <source>
        <dbReference type="PROSITE" id="PS50102"/>
    </source>
</evidence>
<dbReference type="InterPro" id="IPR035979">
    <property type="entry name" value="RBD_domain_sf"/>
</dbReference>
<feature type="region of interest" description="Disordered" evidence="2">
    <location>
        <begin position="135"/>
        <end position="155"/>
    </location>
</feature>
<reference evidence="4" key="1">
    <citation type="submission" date="2021-01" db="EMBL/GenBank/DDBJ databases">
        <authorList>
            <person name="Corre E."/>
            <person name="Pelletier E."/>
            <person name="Niang G."/>
            <person name="Scheremetjew M."/>
            <person name="Finn R."/>
            <person name="Kale V."/>
            <person name="Holt S."/>
            <person name="Cochrane G."/>
            <person name="Meng A."/>
            <person name="Brown T."/>
            <person name="Cohen L."/>
        </authorList>
    </citation>
    <scope>NUCLEOTIDE SEQUENCE</scope>
    <source>
        <strain evidence="4">10249 10 AB</strain>
    </source>
</reference>
<evidence type="ECO:0000256" key="1">
    <source>
        <dbReference type="PROSITE-ProRule" id="PRU00176"/>
    </source>
</evidence>
<dbReference type="InterPro" id="IPR012677">
    <property type="entry name" value="Nucleotide-bd_a/b_plait_sf"/>
</dbReference>
<dbReference type="SUPFAM" id="SSF54928">
    <property type="entry name" value="RNA-binding domain, RBD"/>
    <property type="match status" value="2"/>
</dbReference>